<evidence type="ECO:0000313" key="3">
    <source>
        <dbReference type="Proteomes" id="UP000318055"/>
    </source>
</evidence>
<dbReference type="OrthoDB" id="7583320at2"/>
<gene>
    <name evidence="2" type="ORF">FPZ54_18480</name>
</gene>
<organism evidence="2 3">
    <name type="scientific">Sphingomonas suaedae</name>
    <dbReference type="NCBI Taxonomy" id="2599297"/>
    <lineage>
        <taxon>Bacteria</taxon>
        <taxon>Pseudomonadati</taxon>
        <taxon>Pseudomonadota</taxon>
        <taxon>Alphaproteobacteria</taxon>
        <taxon>Sphingomonadales</taxon>
        <taxon>Sphingomonadaceae</taxon>
        <taxon>Sphingomonas</taxon>
    </lineage>
</organism>
<keyword evidence="1" id="KW-0812">Transmembrane</keyword>
<keyword evidence="3" id="KW-1185">Reference proteome</keyword>
<reference evidence="2 3" key="1">
    <citation type="submission" date="2019-07" db="EMBL/GenBank/DDBJ databases">
        <title>Sphingomonas alkalisoli sp. nov., isolated from rhizosphere soil of Suaedae salsa.</title>
        <authorList>
            <person name="Zhang H."/>
            <person name="Xu L."/>
            <person name="Zhang J.-X."/>
            <person name="Sun J.-Q."/>
        </authorList>
    </citation>
    <scope>NUCLEOTIDE SEQUENCE [LARGE SCALE GENOMIC DNA]</scope>
    <source>
        <strain evidence="2 3">XS-10</strain>
    </source>
</reference>
<keyword evidence="1" id="KW-0472">Membrane</keyword>
<feature type="transmembrane region" description="Helical" evidence="1">
    <location>
        <begin position="91"/>
        <end position="111"/>
    </location>
</feature>
<proteinExistence type="predicted"/>
<keyword evidence="1" id="KW-1133">Transmembrane helix</keyword>
<protein>
    <recommendedName>
        <fullName evidence="4">DUF2946 domain-containing protein</fullName>
    </recommendedName>
</protein>
<name>A0A518RK62_9SPHN</name>
<dbReference type="KEGG" id="ssua:FPZ54_18480"/>
<evidence type="ECO:0008006" key="4">
    <source>
        <dbReference type="Google" id="ProtNLM"/>
    </source>
</evidence>
<dbReference type="Proteomes" id="UP000318055">
    <property type="component" value="Chromosome"/>
</dbReference>
<evidence type="ECO:0000313" key="2">
    <source>
        <dbReference type="EMBL" id="QDX27799.1"/>
    </source>
</evidence>
<dbReference type="EMBL" id="CP042239">
    <property type="protein sequence ID" value="QDX27799.1"/>
    <property type="molecule type" value="Genomic_DNA"/>
</dbReference>
<dbReference type="AlphaFoldDB" id="A0A518RK62"/>
<sequence length="130" mass="13464">MFRGLILSHRWWAAALIALALAVKLAVPAGFMPVAQAGKIVVMVCTGMGQQQVEIDVPGMPAKEDGATRAAGQPCAFAGLGLDMMPEVDPVLLAGALAFILALGFVGVAAVRVDRAGQYWPPLRGPPLSS</sequence>
<accession>A0A518RK62</accession>
<evidence type="ECO:0000256" key="1">
    <source>
        <dbReference type="SAM" id="Phobius"/>
    </source>
</evidence>
<dbReference type="RefSeq" id="WP_145849273.1">
    <property type="nucleotide sequence ID" value="NZ_CP042239.1"/>
</dbReference>